<dbReference type="WBParaSite" id="L893_g11564.t1">
    <property type="protein sequence ID" value="L893_g11564.t1"/>
    <property type="gene ID" value="L893_g11564"/>
</dbReference>
<keyword evidence="1" id="KW-1133">Transmembrane helix</keyword>
<evidence type="ECO:0000313" key="2">
    <source>
        <dbReference type="Proteomes" id="UP000095287"/>
    </source>
</evidence>
<reference evidence="3" key="1">
    <citation type="submission" date="2016-11" db="UniProtKB">
        <authorList>
            <consortium name="WormBaseParasite"/>
        </authorList>
    </citation>
    <scope>IDENTIFICATION</scope>
</reference>
<proteinExistence type="predicted"/>
<evidence type="ECO:0000256" key="1">
    <source>
        <dbReference type="SAM" id="Phobius"/>
    </source>
</evidence>
<dbReference type="AlphaFoldDB" id="A0A1I7Y0R4"/>
<dbReference type="Proteomes" id="UP000095287">
    <property type="component" value="Unplaced"/>
</dbReference>
<evidence type="ECO:0000313" key="3">
    <source>
        <dbReference type="WBParaSite" id="L893_g11564.t1"/>
    </source>
</evidence>
<keyword evidence="1" id="KW-0812">Transmembrane</keyword>
<keyword evidence="1" id="KW-0472">Membrane</keyword>
<sequence length="116" mass="12808">MFPAVKIAAGASGERLCLILTTRRRSVRNLLLTTSVLTAQPQWLALALFGLAVHAVCHLTWRFGVISAKFTFMFMLSSQSSVAAPDRSRQSVIRPKRVKRPSDVLTYGVHSVVPDK</sequence>
<accession>A0A1I7Y0R4</accession>
<feature type="transmembrane region" description="Helical" evidence="1">
    <location>
        <begin position="43"/>
        <end position="65"/>
    </location>
</feature>
<name>A0A1I7Y0R4_9BILA</name>
<keyword evidence="2" id="KW-1185">Reference proteome</keyword>
<organism evidence="2 3">
    <name type="scientific">Steinernema glaseri</name>
    <dbReference type="NCBI Taxonomy" id="37863"/>
    <lineage>
        <taxon>Eukaryota</taxon>
        <taxon>Metazoa</taxon>
        <taxon>Ecdysozoa</taxon>
        <taxon>Nematoda</taxon>
        <taxon>Chromadorea</taxon>
        <taxon>Rhabditida</taxon>
        <taxon>Tylenchina</taxon>
        <taxon>Panagrolaimomorpha</taxon>
        <taxon>Strongyloidoidea</taxon>
        <taxon>Steinernematidae</taxon>
        <taxon>Steinernema</taxon>
    </lineage>
</organism>
<protein>
    <submittedName>
        <fullName evidence="3">Secreted protein</fullName>
    </submittedName>
</protein>